<evidence type="ECO:0000256" key="5">
    <source>
        <dbReference type="PROSITE-ProRule" id="PRU00259"/>
    </source>
</evidence>
<feature type="repeat" description="ARM" evidence="5">
    <location>
        <begin position="1360"/>
        <end position="1389"/>
    </location>
</feature>
<dbReference type="SUPFAM" id="SSF48371">
    <property type="entry name" value="ARM repeat"/>
    <property type="match status" value="1"/>
</dbReference>
<feature type="compositionally biased region" description="Basic and acidic residues" evidence="7">
    <location>
        <begin position="108"/>
        <end position="117"/>
    </location>
</feature>
<proteinExistence type="predicted"/>
<evidence type="ECO:0000256" key="2">
    <source>
        <dbReference type="ARBA" id="ARBA00004216"/>
    </source>
</evidence>
<feature type="compositionally biased region" description="Basic and acidic residues" evidence="7">
    <location>
        <begin position="2131"/>
        <end position="2146"/>
    </location>
</feature>
<feature type="domain" description="PLAT" evidence="8">
    <location>
        <begin position="454"/>
        <end position="569"/>
    </location>
</feature>
<feature type="compositionally biased region" description="Basic and acidic residues" evidence="7">
    <location>
        <begin position="1790"/>
        <end position="1841"/>
    </location>
</feature>
<evidence type="ECO:0000259" key="8">
    <source>
        <dbReference type="PROSITE" id="PS50095"/>
    </source>
</evidence>
<feature type="domain" description="PLAT" evidence="8">
    <location>
        <begin position="1148"/>
        <end position="1264"/>
    </location>
</feature>
<evidence type="ECO:0000256" key="6">
    <source>
        <dbReference type="PROSITE-ProRule" id="PRU00339"/>
    </source>
</evidence>
<dbReference type="Pfam" id="PF13424">
    <property type="entry name" value="TPR_12"/>
    <property type="match status" value="1"/>
</dbReference>
<dbReference type="SMART" id="SM00185">
    <property type="entry name" value="ARM"/>
    <property type="match status" value="5"/>
</dbReference>
<evidence type="ECO:0000256" key="7">
    <source>
        <dbReference type="SAM" id="MobiDB-lite"/>
    </source>
</evidence>
<dbReference type="OrthoDB" id="1937875at2759"/>
<dbReference type="Gene3D" id="2.40.180.10">
    <property type="entry name" value="Catalase core domain"/>
    <property type="match status" value="5"/>
</dbReference>
<protein>
    <recommendedName>
        <fullName evidence="3">Protein unc-45 homolog B</fullName>
    </recommendedName>
</protein>
<dbReference type="Pfam" id="PF00514">
    <property type="entry name" value="Arm"/>
    <property type="match status" value="2"/>
</dbReference>
<feature type="repeat" description="ARM" evidence="5">
    <location>
        <begin position="1316"/>
        <end position="1351"/>
    </location>
</feature>
<dbReference type="Pfam" id="PF01477">
    <property type="entry name" value="PLAT"/>
    <property type="match status" value="6"/>
</dbReference>
<feature type="region of interest" description="Disordered" evidence="7">
    <location>
        <begin position="1534"/>
        <end position="1553"/>
    </location>
</feature>
<dbReference type="Pfam" id="PF12770">
    <property type="entry name" value="CHAT"/>
    <property type="match status" value="1"/>
</dbReference>
<evidence type="ECO:0000313" key="10">
    <source>
        <dbReference type="Proteomes" id="UP000225706"/>
    </source>
</evidence>
<feature type="region of interest" description="Disordered" evidence="7">
    <location>
        <begin position="1507"/>
        <end position="1529"/>
    </location>
</feature>
<dbReference type="InterPro" id="IPR024983">
    <property type="entry name" value="CHAT_dom"/>
</dbReference>
<feature type="domain" description="PLAT" evidence="8">
    <location>
        <begin position="1024"/>
        <end position="1142"/>
    </location>
</feature>
<accession>A0A2B4SNU6</accession>
<comment type="subcellular location">
    <subcellularLocation>
        <location evidence="1">Cytoplasm</location>
        <location evidence="1">Myofibril</location>
        <location evidence="1">Sarcomere</location>
        <location evidence="1">A band</location>
    </subcellularLocation>
    <subcellularLocation>
        <location evidence="2">Cytoplasm</location>
        <location evidence="2">Myofibril</location>
        <location evidence="2">Sarcomere</location>
        <location evidence="2">Z line</location>
    </subcellularLocation>
</comment>
<dbReference type="InterPro" id="IPR001024">
    <property type="entry name" value="PLAT/LH2_dom"/>
</dbReference>
<feature type="compositionally biased region" description="Basic and acidic residues" evidence="7">
    <location>
        <begin position="2101"/>
        <end position="2113"/>
    </location>
</feature>
<dbReference type="InterPro" id="IPR019734">
    <property type="entry name" value="TPR_rpt"/>
</dbReference>
<feature type="compositionally biased region" description="Polar residues" evidence="7">
    <location>
        <begin position="205"/>
        <end position="214"/>
    </location>
</feature>
<feature type="compositionally biased region" description="Basic and acidic residues" evidence="7">
    <location>
        <begin position="1544"/>
        <end position="1553"/>
    </location>
</feature>
<feature type="compositionally biased region" description="Low complexity" evidence="7">
    <location>
        <begin position="51"/>
        <end position="67"/>
    </location>
</feature>
<dbReference type="PROSITE" id="PS50176">
    <property type="entry name" value="ARM_REPEAT"/>
    <property type="match status" value="3"/>
</dbReference>
<dbReference type="EMBL" id="LSMT01000048">
    <property type="protein sequence ID" value="PFX30550.1"/>
    <property type="molecule type" value="Genomic_DNA"/>
</dbReference>
<evidence type="ECO:0000313" key="9">
    <source>
        <dbReference type="EMBL" id="PFX30550.1"/>
    </source>
</evidence>
<feature type="repeat" description="TPR" evidence="6">
    <location>
        <begin position="2444"/>
        <end position="2477"/>
    </location>
</feature>
<feature type="region of interest" description="Disordered" evidence="7">
    <location>
        <begin position="2062"/>
        <end position="2084"/>
    </location>
</feature>
<dbReference type="Proteomes" id="UP000225706">
    <property type="component" value="Unassembled WGS sequence"/>
</dbReference>
<feature type="region of interest" description="Disordered" evidence="7">
    <location>
        <begin position="1757"/>
        <end position="1857"/>
    </location>
</feature>
<dbReference type="InterPro" id="IPR052970">
    <property type="entry name" value="Inner_ear_hair_cell_LOXHD"/>
</dbReference>
<dbReference type="SMART" id="SM00308">
    <property type="entry name" value="LH2"/>
    <property type="match status" value="5"/>
</dbReference>
<dbReference type="Gene3D" id="1.25.40.10">
    <property type="entry name" value="Tetratricopeptide repeat domain"/>
    <property type="match status" value="3"/>
</dbReference>
<dbReference type="GO" id="GO:0031672">
    <property type="term" value="C:A band"/>
    <property type="evidence" value="ECO:0007669"/>
    <property type="project" value="UniProtKB-SubCell"/>
</dbReference>
<dbReference type="GO" id="GO:0030018">
    <property type="term" value="C:Z disc"/>
    <property type="evidence" value="ECO:0007669"/>
    <property type="project" value="UniProtKB-SubCell"/>
</dbReference>
<dbReference type="SUPFAM" id="SSF48452">
    <property type="entry name" value="TPR-like"/>
    <property type="match status" value="2"/>
</dbReference>
<name>A0A2B4SNU6_STYPI</name>
<evidence type="ECO:0000256" key="3">
    <source>
        <dbReference type="ARBA" id="ARBA00020768"/>
    </source>
</evidence>
<keyword evidence="6" id="KW-0802">TPR repeat</keyword>
<comment type="caution">
    <text evidence="4">Lacks conserved residue(s) required for the propagation of feature annotation.</text>
</comment>
<dbReference type="PROSITE" id="PS50005">
    <property type="entry name" value="TPR"/>
    <property type="match status" value="3"/>
</dbReference>
<dbReference type="PANTHER" id="PTHR45901">
    <property type="entry name" value="PROTEIN CBG12474"/>
    <property type="match status" value="1"/>
</dbReference>
<dbReference type="PANTHER" id="PTHR45901:SF3">
    <property type="entry name" value="LIPOXYGENASE HOMOLOGY DOMAIN-CONTAINING PROTEIN 1"/>
    <property type="match status" value="1"/>
</dbReference>
<feature type="domain" description="PLAT" evidence="8">
    <location>
        <begin position="328"/>
        <end position="446"/>
    </location>
</feature>
<feature type="compositionally biased region" description="Polar residues" evidence="7">
    <location>
        <begin position="259"/>
        <end position="276"/>
    </location>
</feature>
<feature type="region of interest" description="Disordered" evidence="7">
    <location>
        <begin position="2097"/>
        <end position="2146"/>
    </location>
</feature>
<feature type="repeat" description="TPR" evidence="6">
    <location>
        <begin position="2264"/>
        <end position="2297"/>
    </location>
</feature>
<reference evidence="10" key="1">
    <citation type="journal article" date="2017" name="bioRxiv">
        <title>Comparative analysis of the genomes of Stylophora pistillata and Acropora digitifera provides evidence for extensive differences between species of corals.</title>
        <authorList>
            <person name="Voolstra C.R."/>
            <person name="Li Y."/>
            <person name="Liew Y.J."/>
            <person name="Baumgarten S."/>
            <person name="Zoccola D."/>
            <person name="Flot J.-F."/>
            <person name="Tambutte S."/>
            <person name="Allemand D."/>
            <person name="Aranda M."/>
        </authorList>
    </citation>
    <scope>NUCLEOTIDE SEQUENCE [LARGE SCALE GENOMIC DNA]</scope>
</reference>
<feature type="region of interest" description="Disordered" evidence="7">
    <location>
        <begin position="50"/>
        <end position="92"/>
    </location>
</feature>
<dbReference type="PROSITE" id="PS50095">
    <property type="entry name" value="PLAT"/>
    <property type="match status" value="6"/>
</dbReference>
<dbReference type="InterPro" id="IPR011989">
    <property type="entry name" value="ARM-like"/>
</dbReference>
<sequence>MSFRGRDYNDDSAAKLLRSVRQQEAHFEMISRELEQERRNVAHQLEKCKYGSETASVSSMGSSTDDSFVWRGNQGPGSVGDEQDLSDNDSQLSGSALVDSCLKVLQERGLSDSRDEQNPLYNKSMDHGNSAAVSGPRSNALMNQDWEKDLMEADLTPGQTVKKVVTRTEMRTLRTLDGKVVEDTYDPGSTQTTVERYTFDDRAVNGSTPRTITKQYVPGDEYRSGRRGPGSHSSLEDYRAPYSPGSKSGYASGEGRRTPTPSNPGSVSDGYQTPTGSRHSSQSSSVGPKAYGMTSQSLPRSTSSTPRGTPSSSTTIPRSSSTSGRQSTTYNLSIKVGDVKGSGTDGNVYIQLFGERGNTAKIQLRQAGDTRNKFEKGRTYKFTVDTVDIGKVDRIKLSHDHTGYGSGFFVEEVEVEVPARQDRVKFPCRCWLAQDVDDGKIEREMFAVTPLPNTSYTMSVKLGDVLSPDTNLYVQLFGEKGETSKIMLRPVGSSLNKFEKGRTYKFTVETVNIGKIERLRIGHDSKGEGKGIFVEEVEVAPAEADRALFPCYCWLTEGEGDRKIERDILPGQPRPPRPNTSYHLAVKTGEMAMAGTDANVYFQLIGDEGETEKIQLRQGGKAEKRFEKGRVDKFIVETVDVGQVQKLRVGHDNNGTAPGWFLEEVAVDVPAHSEHFVFPCHRWLAKNEDDGKIERDLVPGVSVPSGAASPSKTTITTTIERTTTSENYKLPPPVAKKPLMDEPRYGLPTKKVITEELRYTTVPPPQKTAIEEVRYSTTPTKRTVIEEEYRYTTPRKDPAPPPPQRKIIEERMVTRETTTPPVQGAPPTGPREQKQRITREELTVEEMRKPGGAALSYSTPPPMNEYHYEEEMLPPPDEYHFEEKRTEMVPVPPESMDSRKIVAYQLCLKMGEVLGDGTEGNVFIQLFGDKGMTEQIQLRQAGNSKIRFEQGRTYKFTVETIDIGKIEKISVSHDSRMPTAGWYLEEVTVDVPSRGDHTVFPSHCWLASSQGDGKIVRDFASRPCLYHLAIKTGDEKTAGTDANVWVQVYGDKGDTGHVELNKSGTMENLFERGHTDYFTLEAGDVGKIEKLRVGHDGHGPLSDWYVEEVILNSAVRGEHLIFPCHAWVAEEQSVGYADKELYPKQPVSDYQVKMKTGNLKNAGTDSNIYLQVFGDKGDTGVIELKQICDTKDKFQRGMNTKINLQTVDVGNLEKIRIGHDGRGLGTGWYLEEVVIIIHDECWIFPCNRWLADYEDDGKTERDLYAERKTYAHEPDLQDLIEYLQTDDVTLIVNAANYLQHLSYSDEQVKLKVRELGGIPILVRLLDHDSEEVHRSAAACLRNLSYSKARDENKLAIAECYGIEALIRLLKRTRRDEVKEVVLGVLWNLSSCEDLKLRILEICLIVMVTIIIIPYSGWSRATANNPVPLSSIKWSTVFRNASGVLRNVSSAGPEARRVMRDCDGLVDSFVWIIRAPLGKNDIDNKSVENSVCILRNLSYRLENEVDRERHKDAPMPIQPGKESMKDDPGCMAGCGTASKKKKKGAPKETEEPQIRRDPVEGVELLWQPEIVKSYLLIMAEAANPETLEASAGAIHNLTACGWRWSMIVRSAVRKEKGLPILVELLRINHDPVVRAVSTAMRNLAIDPRNKDVLAKYGIKDLVHRLPYPGAPSNVRAEENTIGAVLCAIHQLVNKSLMNGRHVNKAGGFQKIIAIAKSRDHYSPRIVKTANQVLITLWNLPALRSSLKKEGWEFTKEIGDEYGHVPPTPRPYDEVTMPRGPQRGTPSTVGRNEPRPVRSDETSIPEPRYESQQKSEPPRFSKDGYEANDDARRRREPNNARDELEMEGVDTDDPHVPSVSEGEKLKININTSPAMEDPQVALISVDDQVTSVSVENELDVQSSISPAAEDSQVTSISAEEKLDVQSVTLADVAEGKVPSPDEILGTGDNTSTATEDAQVTSVLEGEKVNVHKKNSPEGKQEIGANASQDVTVEAHVTSISAEDKLDVQKNTSPDYQVITIFSLMDEILSLHPVLLNNLHAWNFIHDLFLPDIWLRMAEDKIQSPEEQLGIGDDTSTATDDRQATSISVEEKLDVESIISSDVAEDKIPQPDEKLGTGDSTSTATKDAQVTTAVKEKKDVHEKSSSATDDPHLASVFEEEKLNINKNTSTALEDPQVESISVDDQVTSISVEKKLDVQNSISSAFEDHQVASVLDEKKLTIHENTSSGEGKQEIGDNASRATVEAHVTSISAEDKLDVQKNTSPARADVYRNQGNEAFKKGDFLNAIHFYTEGIEVNCNEKELKAKLYNNRATAHFKLEVGDKNGEGKAYGNLGNAYKKLGNFKKALEYHNLDLKIAKEVGDRFGEDGAYCNLGNAYQGLGDLKKGVEYHNLYLKIAREVEDKHGEGQAYGNLGNSYFILGDITRAKESYNLQLKIAKEVEDKTLEASAYYSLASVFTSLGQLPKAVKHYQTSITLFNALRILLKSKDEWKVNFRNQYQMAYTGLWRVLVKQDTIDEALIAAEKGRAQALTDLMESSFCCETSQPKGFDEDFVLKNIPSNIVFQAVDGDDVNLWVVSEGKQVQLRRSKLKGSVSAGENSGASQSFGSFVLGIYTQFGVRSNVSCENRSLNALRECRSEVVEKRGENTPQPPVEDNKCLNTLYDIIMKPVADLVKGDELLLVPDGPLWLAPYAAFKDDNSKYLCESFRIRLAPSLTSLRLIADSPEDYHKSSGALLVGDPWVTDIPWVDSKGKRIFEQLPCAKKEVKMIGKILNVAPLTGRQATKCEVLKGLSSVALVHVAAHGSMDTGEIALTPDPTKAPSELTKEDFILTIGEVLDSRLRAKLVVLSSCHSAQGEIKAEGVVGIARAFMGAGARSVVVSLWAIDDKATLEFMECFYHHLAGGKRASESLNLAMKSLRESDKFSDVKHWAPFTLIGDDVTLDFSVKEEKKL</sequence>
<feature type="compositionally biased region" description="Low complexity" evidence="7">
    <location>
        <begin position="294"/>
        <end position="328"/>
    </location>
</feature>
<dbReference type="Pfam" id="PF13176">
    <property type="entry name" value="TPR_7"/>
    <property type="match status" value="1"/>
</dbReference>
<dbReference type="STRING" id="50429.A0A2B4SNU6"/>
<feature type="region of interest" description="Disordered" evidence="7">
    <location>
        <begin position="817"/>
        <end position="836"/>
    </location>
</feature>
<keyword evidence="10" id="KW-1185">Reference proteome</keyword>
<organism evidence="9 10">
    <name type="scientific">Stylophora pistillata</name>
    <name type="common">Smooth cauliflower coral</name>
    <dbReference type="NCBI Taxonomy" id="50429"/>
    <lineage>
        <taxon>Eukaryota</taxon>
        <taxon>Metazoa</taxon>
        <taxon>Cnidaria</taxon>
        <taxon>Anthozoa</taxon>
        <taxon>Hexacorallia</taxon>
        <taxon>Scleractinia</taxon>
        <taxon>Astrocoeniina</taxon>
        <taxon>Pocilloporidae</taxon>
        <taxon>Stylophora</taxon>
    </lineage>
</organism>
<dbReference type="CDD" id="cd01756">
    <property type="entry name" value="PLAT_repeat"/>
    <property type="match status" value="5"/>
</dbReference>
<feature type="repeat" description="TPR" evidence="6">
    <location>
        <begin position="2324"/>
        <end position="2357"/>
    </location>
</feature>
<evidence type="ECO:0000256" key="4">
    <source>
        <dbReference type="PROSITE-ProRule" id="PRU00152"/>
    </source>
</evidence>
<dbReference type="InterPro" id="IPR016024">
    <property type="entry name" value="ARM-type_fold"/>
</dbReference>
<dbReference type="Gene3D" id="2.60.60.20">
    <property type="entry name" value="PLAT/LH2 domain"/>
    <property type="match status" value="1"/>
</dbReference>
<dbReference type="Gene3D" id="1.25.10.10">
    <property type="entry name" value="Leucine-rich Repeat Variant"/>
    <property type="match status" value="1"/>
</dbReference>
<feature type="region of interest" description="Disordered" evidence="7">
    <location>
        <begin position="200"/>
        <end position="328"/>
    </location>
</feature>
<dbReference type="InterPro" id="IPR036392">
    <property type="entry name" value="PLAT/LH2_dom_sf"/>
</dbReference>
<feature type="region of interest" description="Disordered" evidence="7">
    <location>
        <begin position="108"/>
        <end position="137"/>
    </location>
</feature>
<gene>
    <name evidence="9" type="primary">CTNND2</name>
    <name evidence="9" type="ORF">AWC38_SpisGene4638</name>
</gene>
<dbReference type="InterPro" id="IPR011990">
    <property type="entry name" value="TPR-like_helical_dom_sf"/>
</dbReference>
<dbReference type="Pfam" id="PF13181">
    <property type="entry name" value="TPR_8"/>
    <property type="match status" value="1"/>
</dbReference>
<dbReference type="InterPro" id="IPR000225">
    <property type="entry name" value="Armadillo"/>
</dbReference>
<feature type="repeat" description="ARM" evidence="5">
    <location>
        <begin position="1615"/>
        <end position="1657"/>
    </location>
</feature>
<evidence type="ECO:0000256" key="1">
    <source>
        <dbReference type="ARBA" id="ARBA00004161"/>
    </source>
</evidence>
<dbReference type="SUPFAM" id="SSF49723">
    <property type="entry name" value="Lipase/lipooxygenase domain (PLAT/LH2 domain)"/>
    <property type="match status" value="6"/>
</dbReference>
<feature type="compositionally biased region" description="Polar residues" evidence="7">
    <location>
        <begin position="2115"/>
        <end position="2129"/>
    </location>
</feature>
<comment type="caution">
    <text evidence="9">The sequence shown here is derived from an EMBL/GenBank/DDBJ whole genome shotgun (WGS) entry which is preliminary data.</text>
</comment>
<feature type="domain" description="PLAT" evidence="8">
    <location>
        <begin position="902"/>
        <end position="1020"/>
    </location>
</feature>
<feature type="domain" description="PLAT" evidence="8">
    <location>
        <begin position="580"/>
        <end position="698"/>
    </location>
</feature>
<dbReference type="SMART" id="SM00028">
    <property type="entry name" value="TPR"/>
    <property type="match status" value="5"/>
</dbReference>